<dbReference type="RefSeq" id="WP_163052319.1">
    <property type="nucleotide sequence ID" value="NZ_AP019695.1"/>
</dbReference>
<proteinExistence type="predicted"/>
<accession>A0A6N4TLX3</accession>
<reference evidence="2" key="1">
    <citation type="submission" date="2019-05" db="EMBL/GenBank/DDBJ databases">
        <title>Complete genome sequencing of Absiella argi strain JCM 30884.</title>
        <authorList>
            <person name="Sakamoto M."/>
            <person name="Murakami T."/>
            <person name="Mori H."/>
        </authorList>
    </citation>
    <scope>NUCLEOTIDE SEQUENCE [LARGE SCALE GENOMIC DNA]</scope>
    <source>
        <strain evidence="2">JCM 30884</strain>
    </source>
</reference>
<dbReference type="NCBIfam" id="TIGR01484">
    <property type="entry name" value="HAD-SF-IIB"/>
    <property type="match status" value="1"/>
</dbReference>
<evidence type="ECO:0000313" key="2">
    <source>
        <dbReference type="Proteomes" id="UP000464754"/>
    </source>
</evidence>
<keyword evidence="2" id="KW-1185">Reference proteome</keyword>
<dbReference type="PANTHER" id="PTHR10000">
    <property type="entry name" value="PHOSPHOSERINE PHOSPHATASE"/>
    <property type="match status" value="1"/>
</dbReference>
<gene>
    <name evidence="1" type="ORF">Aargi30884_23870</name>
</gene>
<dbReference type="SUPFAM" id="SSF56784">
    <property type="entry name" value="HAD-like"/>
    <property type="match status" value="1"/>
</dbReference>
<dbReference type="KEGG" id="aarg:Aargi30884_23870"/>
<dbReference type="Proteomes" id="UP000464754">
    <property type="component" value="Chromosome"/>
</dbReference>
<dbReference type="AlphaFoldDB" id="A0A6N4TLX3"/>
<dbReference type="InterPro" id="IPR036412">
    <property type="entry name" value="HAD-like_sf"/>
</dbReference>
<dbReference type="GO" id="GO:0005829">
    <property type="term" value="C:cytosol"/>
    <property type="evidence" value="ECO:0007669"/>
    <property type="project" value="TreeGrafter"/>
</dbReference>
<dbReference type="GO" id="GO:0000287">
    <property type="term" value="F:magnesium ion binding"/>
    <property type="evidence" value="ECO:0007669"/>
    <property type="project" value="TreeGrafter"/>
</dbReference>
<sequence length="272" mass="30383">MHIKTVICDIDGTLMAPGGGLYVSEQVKQKMIDLQEKGILIILASARIFQGVLPLAYQIEMDKYGGYILSSNGTYAYDMKHKKMLFCEEIQKEDALEMWNLCRKEGVDFGIVQPSCMVASGFSTGFYQDHFNCDIDFMITTRPQEHVDKEISKCMVSSNKEKIDIAYPVLKENIESKYPYVVVRSTDTVLDIVKKGCGKKEGLQKLMTSVHLSFDEAAAIGDGNSDALMIQESVFGATLENGSALCKQYADMITPSYKEDGCLAFFEKIMDL</sequence>
<dbReference type="Pfam" id="PF08282">
    <property type="entry name" value="Hydrolase_3"/>
    <property type="match status" value="1"/>
</dbReference>
<protein>
    <submittedName>
        <fullName evidence="1">Sugar phosphate phosphatase</fullName>
    </submittedName>
</protein>
<dbReference type="PANTHER" id="PTHR10000:SF8">
    <property type="entry name" value="HAD SUPERFAMILY HYDROLASE-LIKE, TYPE 3"/>
    <property type="match status" value="1"/>
</dbReference>
<dbReference type="InterPro" id="IPR023214">
    <property type="entry name" value="HAD_sf"/>
</dbReference>
<dbReference type="Gene3D" id="3.40.50.1000">
    <property type="entry name" value="HAD superfamily/HAD-like"/>
    <property type="match status" value="1"/>
</dbReference>
<dbReference type="InterPro" id="IPR006379">
    <property type="entry name" value="HAD-SF_hydro_IIB"/>
</dbReference>
<organism evidence="1 2">
    <name type="scientific">Amedibacterium intestinale</name>
    <dbReference type="NCBI Taxonomy" id="2583452"/>
    <lineage>
        <taxon>Bacteria</taxon>
        <taxon>Bacillati</taxon>
        <taxon>Bacillota</taxon>
        <taxon>Erysipelotrichia</taxon>
        <taxon>Erysipelotrichales</taxon>
        <taxon>Erysipelotrichaceae</taxon>
        <taxon>Amedibacterium</taxon>
    </lineage>
</organism>
<dbReference type="Gene3D" id="3.30.1240.10">
    <property type="match status" value="1"/>
</dbReference>
<name>A0A6N4TLX3_9FIRM</name>
<dbReference type="GO" id="GO:0016791">
    <property type="term" value="F:phosphatase activity"/>
    <property type="evidence" value="ECO:0007669"/>
    <property type="project" value="TreeGrafter"/>
</dbReference>
<evidence type="ECO:0000313" key="1">
    <source>
        <dbReference type="EMBL" id="BBK23484.1"/>
    </source>
</evidence>
<dbReference type="EMBL" id="AP019695">
    <property type="protein sequence ID" value="BBK23484.1"/>
    <property type="molecule type" value="Genomic_DNA"/>
</dbReference>